<organism evidence="1 2">
    <name type="scientific">Rhipicephalus microplus</name>
    <name type="common">Cattle tick</name>
    <name type="synonym">Boophilus microplus</name>
    <dbReference type="NCBI Taxonomy" id="6941"/>
    <lineage>
        <taxon>Eukaryota</taxon>
        <taxon>Metazoa</taxon>
        <taxon>Ecdysozoa</taxon>
        <taxon>Arthropoda</taxon>
        <taxon>Chelicerata</taxon>
        <taxon>Arachnida</taxon>
        <taxon>Acari</taxon>
        <taxon>Parasitiformes</taxon>
        <taxon>Ixodida</taxon>
        <taxon>Ixodoidea</taxon>
        <taxon>Ixodidae</taxon>
        <taxon>Rhipicephalinae</taxon>
        <taxon>Rhipicephalus</taxon>
        <taxon>Boophilus</taxon>
    </lineage>
</organism>
<reference evidence="1" key="2">
    <citation type="submission" date="2021-09" db="EMBL/GenBank/DDBJ databases">
        <authorList>
            <person name="Jia N."/>
            <person name="Wang J."/>
            <person name="Shi W."/>
            <person name="Du L."/>
            <person name="Sun Y."/>
            <person name="Zhan W."/>
            <person name="Jiang J."/>
            <person name="Wang Q."/>
            <person name="Zhang B."/>
            <person name="Ji P."/>
            <person name="Sakyi L.B."/>
            <person name="Cui X."/>
            <person name="Yuan T."/>
            <person name="Jiang B."/>
            <person name="Yang W."/>
            <person name="Lam T.T.-Y."/>
            <person name="Chang Q."/>
            <person name="Ding S."/>
            <person name="Wang X."/>
            <person name="Zhu J."/>
            <person name="Ruan X."/>
            <person name="Zhao L."/>
            <person name="Wei J."/>
            <person name="Que T."/>
            <person name="Du C."/>
            <person name="Cheng J."/>
            <person name="Dai P."/>
            <person name="Han X."/>
            <person name="Huang E."/>
            <person name="Gao Y."/>
            <person name="Liu J."/>
            <person name="Shao H."/>
            <person name="Ye R."/>
            <person name="Li L."/>
            <person name="Wei W."/>
            <person name="Wang X."/>
            <person name="Wang C."/>
            <person name="Huo Q."/>
            <person name="Li W."/>
            <person name="Guo W."/>
            <person name="Chen H."/>
            <person name="Chen S."/>
            <person name="Zhou L."/>
            <person name="Zhou L."/>
            <person name="Ni X."/>
            <person name="Tian J."/>
            <person name="Zhou Y."/>
            <person name="Sheng Y."/>
            <person name="Liu T."/>
            <person name="Pan Y."/>
            <person name="Xia L."/>
            <person name="Li J."/>
            <person name="Zhao F."/>
            <person name="Cao W."/>
        </authorList>
    </citation>
    <scope>NUCLEOTIDE SEQUENCE</scope>
    <source>
        <strain evidence="1">Rmic-2018</strain>
        <tissue evidence="1">Larvae</tissue>
    </source>
</reference>
<dbReference type="EMBL" id="JABSTU010006507">
    <property type="protein sequence ID" value="KAH7932596.1"/>
    <property type="molecule type" value="Genomic_DNA"/>
</dbReference>
<gene>
    <name evidence="1" type="ORF">HPB51_029208</name>
</gene>
<name>A0A9J6CV67_RHIMP</name>
<sequence>MHMVRIVSFHSRATVMVTHGNKTILLPLVVIEGAYCNLLRRNCFHELGVQITGINDVSDEELILKLLDQYLIAFDEDISGQIDPAVQLDLEKGAKP</sequence>
<proteinExistence type="predicted"/>
<dbReference type="AlphaFoldDB" id="A0A9J6CV67"/>
<evidence type="ECO:0000313" key="2">
    <source>
        <dbReference type="Proteomes" id="UP000821866"/>
    </source>
</evidence>
<evidence type="ECO:0000313" key="1">
    <source>
        <dbReference type="EMBL" id="KAH7932596.1"/>
    </source>
</evidence>
<protein>
    <submittedName>
        <fullName evidence="1">Uncharacterized protein</fullName>
    </submittedName>
</protein>
<keyword evidence="2" id="KW-1185">Reference proteome</keyword>
<accession>A0A9J6CV67</accession>
<dbReference type="Proteomes" id="UP000821866">
    <property type="component" value="Unassembled WGS sequence"/>
</dbReference>
<reference evidence="1" key="1">
    <citation type="journal article" date="2020" name="Cell">
        <title>Large-Scale Comparative Analyses of Tick Genomes Elucidate Their Genetic Diversity and Vector Capacities.</title>
        <authorList>
            <consortium name="Tick Genome and Microbiome Consortium (TIGMIC)"/>
            <person name="Jia N."/>
            <person name="Wang J."/>
            <person name="Shi W."/>
            <person name="Du L."/>
            <person name="Sun Y."/>
            <person name="Zhan W."/>
            <person name="Jiang J.F."/>
            <person name="Wang Q."/>
            <person name="Zhang B."/>
            <person name="Ji P."/>
            <person name="Bell-Sakyi L."/>
            <person name="Cui X.M."/>
            <person name="Yuan T.T."/>
            <person name="Jiang B.G."/>
            <person name="Yang W.F."/>
            <person name="Lam T.T."/>
            <person name="Chang Q.C."/>
            <person name="Ding S.J."/>
            <person name="Wang X.J."/>
            <person name="Zhu J.G."/>
            <person name="Ruan X.D."/>
            <person name="Zhao L."/>
            <person name="Wei J.T."/>
            <person name="Ye R.Z."/>
            <person name="Que T.C."/>
            <person name="Du C.H."/>
            <person name="Zhou Y.H."/>
            <person name="Cheng J.X."/>
            <person name="Dai P.F."/>
            <person name="Guo W.B."/>
            <person name="Han X.H."/>
            <person name="Huang E.J."/>
            <person name="Li L.F."/>
            <person name="Wei W."/>
            <person name="Gao Y.C."/>
            <person name="Liu J.Z."/>
            <person name="Shao H.Z."/>
            <person name="Wang X."/>
            <person name="Wang C.C."/>
            <person name="Yang T.C."/>
            <person name="Huo Q.B."/>
            <person name="Li W."/>
            <person name="Chen H.Y."/>
            <person name="Chen S.E."/>
            <person name="Zhou L.G."/>
            <person name="Ni X.B."/>
            <person name="Tian J.H."/>
            <person name="Sheng Y."/>
            <person name="Liu T."/>
            <person name="Pan Y.S."/>
            <person name="Xia L.Y."/>
            <person name="Li J."/>
            <person name="Zhao F."/>
            <person name="Cao W.C."/>
        </authorList>
    </citation>
    <scope>NUCLEOTIDE SEQUENCE</scope>
    <source>
        <strain evidence="1">Rmic-2018</strain>
    </source>
</reference>
<comment type="caution">
    <text evidence="1">The sequence shown here is derived from an EMBL/GenBank/DDBJ whole genome shotgun (WGS) entry which is preliminary data.</text>
</comment>